<evidence type="ECO:0000256" key="1">
    <source>
        <dbReference type="ARBA" id="ARBA00004651"/>
    </source>
</evidence>
<evidence type="ECO:0000259" key="7">
    <source>
        <dbReference type="SMART" id="SM00849"/>
    </source>
</evidence>
<dbReference type="Gene3D" id="3.60.15.10">
    <property type="entry name" value="Ribonuclease Z/Hydroxyacylglutathione hydrolase-like"/>
    <property type="match status" value="1"/>
</dbReference>
<dbReference type="InterPro" id="IPR001279">
    <property type="entry name" value="Metallo-B-lactamas"/>
</dbReference>
<feature type="transmembrane region" description="Helical" evidence="6">
    <location>
        <begin position="347"/>
        <end position="377"/>
    </location>
</feature>
<evidence type="ECO:0000256" key="5">
    <source>
        <dbReference type="ARBA" id="ARBA00023136"/>
    </source>
</evidence>
<evidence type="ECO:0000256" key="6">
    <source>
        <dbReference type="SAM" id="Phobius"/>
    </source>
</evidence>
<evidence type="ECO:0000313" key="9">
    <source>
        <dbReference type="Proteomes" id="UP000292039"/>
    </source>
</evidence>
<dbReference type="Pfam" id="PF03772">
    <property type="entry name" value="Competence"/>
    <property type="match status" value="1"/>
</dbReference>
<dbReference type="Pfam" id="PF13567">
    <property type="entry name" value="DUF4131"/>
    <property type="match status" value="1"/>
</dbReference>
<dbReference type="PANTHER" id="PTHR30619">
    <property type="entry name" value="DNA INTERNALIZATION/COMPETENCE PROTEIN COMEC/REC2"/>
    <property type="match status" value="1"/>
</dbReference>
<dbReference type="InterPro" id="IPR052159">
    <property type="entry name" value="Competence_DNA_uptake"/>
</dbReference>
<keyword evidence="4 6" id="KW-1133">Transmembrane helix</keyword>
<evidence type="ECO:0000256" key="4">
    <source>
        <dbReference type="ARBA" id="ARBA00022989"/>
    </source>
</evidence>
<evidence type="ECO:0000313" key="8">
    <source>
        <dbReference type="EMBL" id="RZS70173.1"/>
    </source>
</evidence>
<keyword evidence="2" id="KW-1003">Cell membrane</keyword>
<dbReference type="GO" id="GO:0005886">
    <property type="term" value="C:plasma membrane"/>
    <property type="evidence" value="ECO:0007669"/>
    <property type="project" value="UniProtKB-SubCell"/>
</dbReference>
<dbReference type="CDD" id="cd07731">
    <property type="entry name" value="ComA-like_MBL-fold"/>
    <property type="match status" value="1"/>
</dbReference>
<dbReference type="GO" id="GO:0030420">
    <property type="term" value="P:establishment of competence for transformation"/>
    <property type="evidence" value="ECO:0007669"/>
    <property type="project" value="InterPro"/>
</dbReference>
<dbReference type="InterPro" id="IPR004797">
    <property type="entry name" value="Competence_ComEC/Rec2"/>
</dbReference>
<dbReference type="AlphaFoldDB" id="A0A4V2F0I3"/>
<organism evidence="8 9">
    <name type="scientific">Kerstersia gyiorum</name>
    <dbReference type="NCBI Taxonomy" id="206506"/>
    <lineage>
        <taxon>Bacteria</taxon>
        <taxon>Pseudomonadati</taxon>
        <taxon>Pseudomonadota</taxon>
        <taxon>Betaproteobacteria</taxon>
        <taxon>Burkholderiales</taxon>
        <taxon>Alcaligenaceae</taxon>
        <taxon>Kerstersia</taxon>
    </lineage>
</organism>
<feature type="domain" description="Metallo-beta-lactamase" evidence="7">
    <location>
        <begin position="577"/>
        <end position="757"/>
    </location>
</feature>
<feature type="transmembrane region" description="Helical" evidence="6">
    <location>
        <begin position="428"/>
        <end position="445"/>
    </location>
</feature>
<feature type="transmembrane region" description="Helical" evidence="6">
    <location>
        <begin position="457"/>
        <end position="477"/>
    </location>
</feature>
<dbReference type="InterPro" id="IPR025405">
    <property type="entry name" value="DUF4131"/>
</dbReference>
<dbReference type="Proteomes" id="UP000292039">
    <property type="component" value="Unassembled WGS sequence"/>
</dbReference>
<feature type="transmembrane region" description="Helical" evidence="6">
    <location>
        <begin position="276"/>
        <end position="299"/>
    </location>
</feature>
<sequence length="845" mass="91422">MRAWMLAFVAGCCIVQWLPALPSAAERWKALIGAVLVLVPMGLPWLMQRRFALAGRGSAIVCGRLFLLLCLLGSGCLLGTAWAAWQGQWRLDDALANHNVDEVSRVLMRVAGLPQRIARGWRFEADVLSSIPSGVPERILVSWLVQGGSPGAAELSGEQLADMLPEPVPGEVWRAALVLRPPAGTRNPHLFDYEGLMFSRGIRALGTVRGTPVRVEGQAAGFSVGVAVERLRHHLRQRMQHDLTQARYGAVMIALALGDQAGVSPEDWRVFNGSGITHLVSISGSHVTLLAGMAAWLAMRAWRRGRWRGRGWAERWPAQQAGALVALLLAGAYCLLAGWGVPARRTFFMLAVTLGALMLRLPLSGSHVLALAAAAVVALDPWAVLSAGFWLSFAAVTVLMALVVVPAGRSDGQSWCLRAWHRLRPAAALQWAITLALLPALALMFQQLPLLSPLANALAIPVVGALVTPLVVMSAVLYPLPGLGWLATLGVTAAHALFEAMMWPIQIMGRQPWALLDVAAPPNGWLFLAGVGVWWALRPPGWPLRAAGWLLMLPALGWSPPRPAQGEWRISAMDVGQGTAILVETASGATLFDTGVRYGPQSDAGERIVWPYLRAQGWRRLEELVVSHADIDHAGGVRSVLSALPVAHAYASFDLHAFLRREARLGLGELAPRHYPGELSLCRDGQGWQRDGVRFRFVHPQAPVGKPWWRGVNADSCVLKVEGAYHGALLTGDIGAAQERQLLARGEAGADWIAAAHHGSGSSSDAGFVLASGAQHVVAQMGAWNRYRHPHPAVALRWQQAGAVFWRSDRHGAVIAHSRASGLQVHAERQVSRRYWQYDPLAGMQ</sequence>
<dbReference type="InterPro" id="IPR036866">
    <property type="entry name" value="RibonucZ/Hydroxyglut_hydro"/>
</dbReference>
<dbReference type="NCBIfam" id="TIGR00361">
    <property type="entry name" value="ComEC_Rec2"/>
    <property type="match status" value="1"/>
</dbReference>
<feature type="transmembrane region" description="Helical" evidence="6">
    <location>
        <begin position="514"/>
        <end position="536"/>
    </location>
</feature>
<proteinExistence type="predicted"/>
<feature type="transmembrane region" description="Helical" evidence="6">
    <location>
        <begin position="320"/>
        <end position="341"/>
    </location>
</feature>
<feature type="transmembrane region" description="Helical" evidence="6">
    <location>
        <begin position="389"/>
        <end position="408"/>
    </location>
</feature>
<dbReference type="Pfam" id="PF00753">
    <property type="entry name" value="Lactamase_B"/>
    <property type="match status" value="1"/>
</dbReference>
<name>A0A4V2F0I3_9BURK</name>
<dbReference type="NCBIfam" id="TIGR00360">
    <property type="entry name" value="ComEC_N-term"/>
    <property type="match status" value="1"/>
</dbReference>
<evidence type="ECO:0000256" key="2">
    <source>
        <dbReference type="ARBA" id="ARBA00022475"/>
    </source>
</evidence>
<reference evidence="8 9" key="1">
    <citation type="submission" date="2019-02" db="EMBL/GenBank/DDBJ databases">
        <title>Genomic Encyclopedia of Type Strains, Phase IV (KMG-IV): sequencing the most valuable type-strain genomes for metagenomic binning, comparative biology and taxonomic classification.</title>
        <authorList>
            <person name="Goeker M."/>
        </authorList>
    </citation>
    <scope>NUCLEOTIDE SEQUENCE [LARGE SCALE GENOMIC DNA]</scope>
    <source>
        <strain evidence="8 9">DSM 16618</strain>
    </source>
</reference>
<dbReference type="InterPro" id="IPR004477">
    <property type="entry name" value="ComEC_N"/>
</dbReference>
<feature type="transmembrane region" description="Helical" evidence="6">
    <location>
        <begin position="30"/>
        <end position="47"/>
    </location>
</feature>
<comment type="subcellular location">
    <subcellularLocation>
        <location evidence="1">Cell membrane</location>
        <topology evidence="1">Multi-pass membrane protein</topology>
    </subcellularLocation>
</comment>
<dbReference type="PANTHER" id="PTHR30619:SF1">
    <property type="entry name" value="RECOMBINATION PROTEIN 2"/>
    <property type="match status" value="1"/>
</dbReference>
<dbReference type="SUPFAM" id="SSF56281">
    <property type="entry name" value="Metallo-hydrolase/oxidoreductase"/>
    <property type="match status" value="1"/>
</dbReference>
<feature type="transmembrane region" description="Helical" evidence="6">
    <location>
        <begin position="59"/>
        <end position="85"/>
    </location>
</feature>
<dbReference type="SMART" id="SM00849">
    <property type="entry name" value="Lactamase_B"/>
    <property type="match status" value="1"/>
</dbReference>
<keyword evidence="3 6" id="KW-0812">Transmembrane</keyword>
<keyword evidence="5 6" id="KW-0472">Membrane</keyword>
<gene>
    <name evidence="8" type="ORF">EV679_1569</name>
</gene>
<comment type="caution">
    <text evidence="8">The sequence shown here is derived from an EMBL/GenBank/DDBJ whole genome shotgun (WGS) entry which is preliminary data.</text>
</comment>
<feature type="transmembrane region" description="Helical" evidence="6">
    <location>
        <begin position="483"/>
        <end position="502"/>
    </location>
</feature>
<accession>A0A4V2F0I3</accession>
<dbReference type="EMBL" id="SGWZ01000002">
    <property type="protein sequence ID" value="RZS70173.1"/>
    <property type="molecule type" value="Genomic_DNA"/>
</dbReference>
<protein>
    <submittedName>
        <fullName evidence="8">Competence protein ComEC</fullName>
    </submittedName>
</protein>
<evidence type="ECO:0000256" key="3">
    <source>
        <dbReference type="ARBA" id="ARBA00022692"/>
    </source>
</evidence>
<dbReference type="InterPro" id="IPR035681">
    <property type="entry name" value="ComA-like_MBL"/>
</dbReference>